<accession>A0A9P5AHJ4</accession>
<keyword evidence="2" id="KW-1185">Reference proteome</keyword>
<protein>
    <submittedName>
        <fullName evidence="1">Glutamic acid decarboxylase</fullName>
    </submittedName>
</protein>
<proteinExistence type="predicted"/>
<dbReference type="EMBL" id="PVQB02000324">
    <property type="protein sequence ID" value="KAF4338823.1"/>
    <property type="molecule type" value="Genomic_DNA"/>
</dbReference>
<evidence type="ECO:0000313" key="1">
    <source>
        <dbReference type="EMBL" id="KAF4338823.1"/>
    </source>
</evidence>
<name>A0A9P5AHJ4_9HYPO</name>
<dbReference type="Proteomes" id="UP000730481">
    <property type="component" value="Unassembled WGS sequence"/>
</dbReference>
<evidence type="ECO:0000313" key="2">
    <source>
        <dbReference type="Proteomes" id="UP000730481"/>
    </source>
</evidence>
<reference evidence="1" key="1">
    <citation type="journal article" date="2017" name="Mycologia">
        <title>Fusarium algeriense, sp. nov., a novel toxigenic crown rot pathogen of durum wheat from Algeria is nested in the Fusarium burgessii species complex.</title>
        <authorList>
            <person name="Laraba I."/>
            <person name="Keddad A."/>
            <person name="Boureghda H."/>
            <person name="Abdallah N."/>
            <person name="Vaughan M.M."/>
            <person name="Proctor R.H."/>
            <person name="Busman M."/>
            <person name="O'Donnell K."/>
        </authorList>
    </citation>
    <scope>NUCLEOTIDE SEQUENCE</scope>
    <source>
        <strain evidence="1">NRRL 25174</strain>
    </source>
</reference>
<dbReference type="OrthoDB" id="392571at2759"/>
<comment type="caution">
    <text evidence="1">The sequence shown here is derived from an EMBL/GenBank/DDBJ whole genome shotgun (WGS) entry which is preliminary data.</text>
</comment>
<reference evidence="1" key="2">
    <citation type="submission" date="2020-02" db="EMBL/GenBank/DDBJ databases">
        <title>Identification and distribution of gene clusters putatively required for synthesis of sphingolipid metabolism inhibitors in phylogenetically diverse species of the filamentous fungus Fusarium.</title>
        <authorList>
            <person name="Kim H.-S."/>
            <person name="Busman M."/>
            <person name="Brown D.W."/>
            <person name="Divon H."/>
            <person name="Uhlig S."/>
            <person name="Proctor R.H."/>
        </authorList>
    </citation>
    <scope>NUCLEOTIDE SEQUENCE</scope>
    <source>
        <strain evidence="1">NRRL 25174</strain>
    </source>
</reference>
<organism evidence="1 2">
    <name type="scientific">Fusarium beomiforme</name>
    <dbReference type="NCBI Taxonomy" id="44412"/>
    <lineage>
        <taxon>Eukaryota</taxon>
        <taxon>Fungi</taxon>
        <taxon>Dikarya</taxon>
        <taxon>Ascomycota</taxon>
        <taxon>Pezizomycotina</taxon>
        <taxon>Sordariomycetes</taxon>
        <taxon>Hypocreomycetidae</taxon>
        <taxon>Hypocreales</taxon>
        <taxon>Nectriaceae</taxon>
        <taxon>Fusarium</taxon>
        <taxon>Fusarium burgessii species complex</taxon>
    </lineage>
</organism>
<dbReference type="AlphaFoldDB" id="A0A9P5AHJ4"/>
<gene>
    <name evidence="1" type="ORF">FBEOM_7293</name>
</gene>
<sequence length="105" mass="11321">MASPPQTADSPPTTTENEDKGWNVAVLSQILQIGVSFNVSESIRSEGQNVPCQISFDSMPDYGLTSELLLEEFQFIAAKSCNSSSPNFLGFPNAAMNIYALGRLS</sequence>